<reference evidence="2" key="1">
    <citation type="submission" date="2021-01" db="EMBL/GenBank/DDBJ databases">
        <authorList>
            <person name="Corre E."/>
            <person name="Pelletier E."/>
            <person name="Niang G."/>
            <person name="Scheremetjew M."/>
            <person name="Finn R."/>
            <person name="Kale V."/>
            <person name="Holt S."/>
            <person name="Cochrane G."/>
            <person name="Meng A."/>
            <person name="Brown T."/>
            <person name="Cohen L."/>
        </authorList>
    </citation>
    <scope>NUCLEOTIDE SEQUENCE</scope>
    <source>
        <strain evidence="2">CCMP3105</strain>
    </source>
</reference>
<evidence type="ECO:0000259" key="1">
    <source>
        <dbReference type="PROSITE" id="PS50011"/>
    </source>
</evidence>
<proteinExistence type="predicted"/>
<name>A0A7S4W7R2_9DINO</name>
<dbReference type="PROSITE" id="PS00109">
    <property type="entry name" value="PROTEIN_KINASE_TYR"/>
    <property type="match status" value="1"/>
</dbReference>
<evidence type="ECO:0000313" key="2">
    <source>
        <dbReference type="EMBL" id="CAE4630847.1"/>
    </source>
</evidence>
<dbReference type="EMBL" id="HBNR01061463">
    <property type="protein sequence ID" value="CAE4630847.1"/>
    <property type="molecule type" value="Transcribed_RNA"/>
</dbReference>
<gene>
    <name evidence="2" type="ORF">AMON00008_LOCUS43285</name>
</gene>
<dbReference type="GO" id="GO:0044773">
    <property type="term" value="P:mitotic DNA damage checkpoint signaling"/>
    <property type="evidence" value="ECO:0007669"/>
    <property type="project" value="TreeGrafter"/>
</dbReference>
<dbReference type="InterPro" id="IPR011009">
    <property type="entry name" value="Kinase-like_dom_sf"/>
</dbReference>
<protein>
    <recommendedName>
        <fullName evidence="1">Protein kinase domain-containing protein</fullName>
    </recommendedName>
</protein>
<dbReference type="GO" id="GO:0004674">
    <property type="term" value="F:protein serine/threonine kinase activity"/>
    <property type="evidence" value="ECO:0007669"/>
    <property type="project" value="TreeGrafter"/>
</dbReference>
<dbReference type="SMART" id="SM00220">
    <property type="entry name" value="S_TKc"/>
    <property type="match status" value="1"/>
</dbReference>
<dbReference type="Pfam" id="PF00069">
    <property type="entry name" value="Pkinase"/>
    <property type="match status" value="1"/>
</dbReference>
<dbReference type="PROSITE" id="PS50011">
    <property type="entry name" value="PROTEIN_KINASE_DOM"/>
    <property type="match status" value="1"/>
</dbReference>
<dbReference type="InterPro" id="IPR008266">
    <property type="entry name" value="Tyr_kinase_AS"/>
</dbReference>
<organism evidence="2">
    <name type="scientific">Alexandrium monilatum</name>
    <dbReference type="NCBI Taxonomy" id="311494"/>
    <lineage>
        <taxon>Eukaryota</taxon>
        <taxon>Sar</taxon>
        <taxon>Alveolata</taxon>
        <taxon>Dinophyceae</taxon>
        <taxon>Gonyaulacales</taxon>
        <taxon>Pyrocystaceae</taxon>
        <taxon>Alexandrium</taxon>
    </lineage>
</organism>
<feature type="domain" description="Protein kinase" evidence="1">
    <location>
        <begin position="88"/>
        <end position="399"/>
    </location>
</feature>
<accession>A0A7S4W7R2</accession>
<dbReference type="PANTHER" id="PTHR44167:SF24">
    <property type="entry name" value="SERINE_THREONINE-PROTEIN KINASE CHK2"/>
    <property type="match status" value="1"/>
</dbReference>
<dbReference type="GO" id="GO:0005634">
    <property type="term" value="C:nucleus"/>
    <property type="evidence" value="ECO:0007669"/>
    <property type="project" value="TreeGrafter"/>
</dbReference>
<dbReference type="SUPFAM" id="SSF56112">
    <property type="entry name" value="Protein kinase-like (PK-like)"/>
    <property type="match status" value="1"/>
</dbReference>
<sequence length="413" mass="46137">MDYFARGGRPFLVQFPPCISHINACTKDNFLRKVTGSEPAATASERSERDESIVGINSGVSDLKSDERCMGASKTPKPPQALHEAFRPEDVKPWKEGQFEQIEKVQDAARNHGQVHVMRDSCNDRLVAVKKMPNHWVQKSHSEFIRQYPFETEQPWQDIGCNHFLSTNGYAHGCRLLGVYRGPQHTSVVTEFASEGDLFSWCGAPTNAQPGPAREGLLKPLALQILNGVKELHEMAIVHRDISLENLVMSKGEEKSLKVCVIDFGMSSTARFFRNCVSGKPSYQAPEFYSETDYDAFLSDAFAVGISLYAAFVKDYPWLSTKPGGCKCFDYFRRNGFRKYIAKRKLRGFGGMVVADVMSEPLVQLLEGLLSIDPAARLTLGESFWETGSRRSALDEPWLYEGSLSPDSEGPKA</sequence>
<dbReference type="GO" id="GO:0005524">
    <property type="term" value="F:ATP binding"/>
    <property type="evidence" value="ECO:0007669"/>
    <property type="project" value="InterPro"/>
</dbReference>
<dbReference type="PANTHER" id="PTHR44167">
    <property type="entry name" value="OVARIAN-SPECIFIC SERINE/THREONINE-PROTEIN KINASE LOK-RELATED"/>
    <property type="match status" value="1"/>
</dbReference>
<dbReference type="InterPro" id="IPR000719">
    <property type="entry name" value="Prot_kinase_dom"/>
</dbReference>
<dbReference type="Gene3D" id="1.10.510.10">
    <property type="entry name" value="Transferase(Phosphotransferase) domain 1"/>
    <property type="match status" value="1"/>
</dbReference>
<dbReference type="AlphaFoldDB" id="A0A7S4W7R2"/>